<sequence>MKKLVLVLSLLPSFTLLAQDSEKKFNKWPEDTCSLIMQGVGGYLSASDSTRKTGDEEGAQKLVRVAADYATIYDVVCKD</sequence>
<name>A0A381VXE8_9ZZZZ</name>
<proteinExistence type="predicted"/>
<gene>
    <name evidence="1" type="ORF">METZ01_LOCUS97137</name>
</gene>
<organism evidence="1">
    <name type="scientific">marine metagenome</name>
    <dbReference type="NCBI Taxonomy" id="408172"/>
    <lineage>
        <taxon>unclassified sequences</taxon>
        <taxon>metagenomes</taxon>
        <taxon>ecological metagenomes</taxon>
    </lineage>
</organism>
<dbReference type="EMBL" id="UINC01009905">
    <property type="protein sequence ID" value="SVA44283.1"/>
    <property type="molecule type" value="Genomic_DNA"/>
</dbReference>
<protein>
    <submittedName>
        <fullName evidence="1">Uncharacterized protein</fullName>
    </submittedName>
</protein>
<evidence type="ECO:0000313" key="1">
    <source>
        <dbReference type="EMBL" id="SVA44283.1"/>
    </source>
</evidence>
<reference evidence="1" key="1">
    <citation type="submission" date="2018-05" db="EMBL/GenBank/DDBJ databases">
        <authorList>
            <person name="Lanie J.A."/>
            <person name="Ng W.-L."/>
            <person name="Kazmierczak K.M."/>
            <person name="Andrzejewski T.M."/>
            <person name="Davidsen T.M."/>
            <person name="Wayne K.J."/>
            <person name="Tettelin H."/>
            <person name="Glass J.I."/>
            <person name="Rusch D."/>
            <person name="Podicherti R."/>
            <person name="Tsui H.-C.T."/>
            <person name="Winkler M.E."/>
        </authorList>
    </citation>
    <scope>NUCLEOTIDE SEQUENCE</scope>
</reference>
<accession>A0A381VXE8</accession>
<dbReference type="AlphaFoldDB" id="A0A381VXE8"/>